<organism evidence="6 7">
    <name type="scientific">Paenibacillus radicis</name>
    <name type="common">ex Xue et al. 2023</name>
    <dbReference type="NCBI Taxonomy" id="2972489"/>
    <lineage>
        <taxon>Bacteria</taxon>
        <taxon>Bacillati</taxon>
        <taxon>Bacillota</taxon>
        <taxon>Bacilli</taxon>
        <taxon>Bacillales</taxon>
        <taxon>Paenibacillaceae</taxon>
        <taxon>Paenibacillus</taxon>
    </lineage>
</organism>
<reference evidence="6 7" key="1">
    <citation type="submission" date="2022-08" db="EMBL/GenBank/DDBJ databases">
        <title>Paenibacillus endoradicis sp. nov., Paenibacillus radicibacter sp. nov and Paenibacillus pararadicis sp. nov., three cold-adapted plant growth-promoting bacteria isolated from root of Larix gmelinii in Great Khingan.</title>
        <authorList>
            <person name="Xue H."/>
        </authorList>
    </citation>
    <scope>NUCLEOTIDE SEQUENCE [LARGE SCALE GENOMIC DNA]</scope>
    <source>
        <strain evidence="6 7">N5-1-1-5</strain>
    </source>
</reference>
<keyword evidence="2" id="KW-0805">Transcription regulation</keyword>
<dbReference type="SUPFAM" id="SSF46785">
    <property type="entry name" value="Winged helix' DNA-binding domain"/>
    <property type="match status" value="1"/>
</dbReference>
<dbReference type="PANTHER" id="PTHR30419">
    <property type="entry name" value="HTH-TYPE TRANSCRIPTIONAL REGULATOR YBHD"/>
    <property type="match status" value="1"/>
</dbReference>
<dbReference type="EMBL" id="JANQBD010000006">
    <property type="protein sequence ID" value="MCR8631680.1"/>
    <property type="molecule type" value="Genomic_DNA"/>
</dbReference>
<dbReference type="Pfam" id="PF00126">
    <property type="entry name" value="HTH_1"/>
    <property type="match status" value="1"/>
</dbReference>
<evidence type="ECO:0000256" key="2">
    <source>
        <dbReference type="ARBA" id="ARBA00023015"/>
    </source>
</evidence>
<gene>
    <name evidence="6" type="ORF">NV381_10740</name>
</gene>
<sequence>MDKIETFIVLSECKSFTDTAKRLYCSQPTISNHIQQLEELFNATLFHRSGKTVQLTKQGEVLLEYAKQITKLIEDASLQMKNISRQDSNLSIYVSNYIAGYFFSDILQHFHHVYPKQLLEIYTQCYDDLIRSLREGKTNFAFLPLYPEDEYIRAEFDITVLFEEDFLLVLPVGHSWTNRKVIYCRDLHNENILLPQSLYLQQYISAQLEQQRVKVRFLQMSNFEMIKQAVKSELGIAFLPSQSVVEDINNGKLITRAVSSLSIKRKNGYVTRKHTLLNSIETAFCKDVQQYFHGKKRSLTM</sequence>
<dbReference type="SUPFAM" id="SSF53850">
    <property type="entry name" value="Periplasmic binding protein-like II"/>
    <property type="match status" value="1"/>
</dbReference>
<evidence type="ECO:0000259" key="5">
    <source>
        <dbReference type="PROSITE" id="PS50931"/>
    </source>
</evidence>
<dbReference type="InterPro" id="IPR050950">
    <property type="entry name" value="HTH-type_LysR_regulators"/>
</dbReference>
<accession>A0ABT1YI93</accession>
<dbReference type="InterPro" id="IPR000847">
    <property type="entry name" value="LysR_HTH_N"/>
</dbReference>
<keyword evidence="3" id="KW-0238">DNA-binding</keyword>
<dbReference type="PRINTS" id="PR00039">
    <property type="entry name" value="HTHLYSR"/>
</dbReference>
<keyword evidence="7" id="KW-1185">Reference proteome</keyword>
<dbReference type="InterPro" id="IPR036390">
    <property type="entry name" value="WH_DNA-bd_sf"/>
</dbReference>
<feature type="domain" description="HTH lysR-type" evidence="5">
    <location>
        <begin position="1"/>
        <end position="56"/>
    </location>
</feature>
<dbReference type="Pfam" id="PF03466">
    <property type="entry name" value="LysR_substrate"/>
    <property type="match status" value="1"/>
</dbReference>
<dbReference type="PANTHER" id="PTHR30419:SF8">
    <property type="entry name" value="NITROGEN ASSIMILATION TRANSCRIPTIONAL ACTIVATOR-RELATED"/>
    <property type="match status" value="1"/>
</dbReference>
<evidence type="ECO:0000256" key="3">
    <source>
        <dbReference type="ARBA" id="ARBA00023125"/>
    </source>
</evidence>
<dbReference type="Proteomes" id="UP001300012">
    <property type="component" value="Unassembled WGS sequence"/>
</dbReference>
<dbReference type="InterPro" id="IPR036388">
    <property type="entry name" value="WH-like_DNA-bd_sf"/>
</dbReference>
<keyword evidence="4" id="KW-0804">Transcription</keyword>
<dbReference type="Gene3D" id="1.10.10.10">
    <property type="entry name" value="Winged helix-like DNA-binding domain superfamily/Winged helix DNA-binding domain"/>
    <property type="match status" value="1"/>
</dbReference>
<dbReference type="CDD" id="cd05466">
    <property type="entry name" value="PBP2_LTTR_substrate"/>
    <property type="match status" value="1"/>
</dbReference>
<dbReference type="RefSeq" id="WP_258213268.1">
    <property type="nucleotide sequence ID" value="NZ_JANQBD010000006.1"/>
</dbReference>
<name>A0ABT1YI93_9BACL</name>
<evidence type="ECO:0000313" key="7">
    <source>
        <dbReference type="Proteomes" id="UP001300012"/>
    </source>
</evidence>
<dbReference type="Gene3D" id="3.40.190.10">
    <property type="entry name" value="Periplasmic binding protein-like II"/>
    <property type="match status" value="2"/>
</dbReference>
<comment type="similarity">
    <text evidence="1">Belongs to the LysR transcriptional regulatory family.</text>
</comment>
<comment type="caution">
    <text evidence="6">The sequence shown here is derived from an EMBL/GenBank/DDBJ whole genome shotgun (WGS) entry which is preliminary data.</text>
</comment>
<protein>
    <submittedName>
        <fullName evidence="6">LysR family transcriptional regulator</fullName>
    </submittedName>
</protein>
<evidence type="ECO:0000256" key="4">
    <source>
        <dbReference type="ARBA" id="ARBA00023163"/>
    </source>
</evidence>
<dbReference type="InterPro" id="IPR005119">
    <property type="entry name" value="LysR_subst-bd"/>
</dbReference>
<proteinExistence type="inferred from homology"/>
<evidence type="ECO:0000313" key="6">
    <source>
        <dbReference type="EMBL" id="MCR8631680.1"/>
    </source>
</evidence>
<dbReference type="PROSITE" id="PS50931">
    <property type="entry name" value="HTH_LYSR"/>
    <property type="match status" value="1"/>
</dbReference>
<evidence type="ECO:0000256" key="1">
    <source>
        <dbReference type="ARBA" id="ARBA00009437"/>
    </source>
</evidence>